<evidence type="ECO:0000313" key="1">
    <source>
        <dbReference type="EMBL" id="MCH95019.1"/>
    </source>
</evidence>
<protein>
    <recommendedName>
        <fullName evidence="3">LINE-1 reverse transcriptase like</fullName>
    </recommendedName>
</protein>
<comment type="caution">
    <text evidence="1">The sequence shown here is derived from an EMBL/GenBank/DDBJ whole genome shotgun (WGS) entry which is preliminary data.</text>
</comment>
<dbReference type="InterPro" id="IPR036691">
    <property type="entry name" value="Endo/exonu/phosph_ase_sf"/>
</dbReference>
<keyword evidence="2" id="KW-1185">Reference proteome</keyword>
<dbReference type="PANTHER" id="PTHR33710:SF64">
    <property type="entry name" value="ENDONUCLEASE_EXONUCLEASE_PHOSPHATASE DOMAIN-CONTAINING PROTEIN"/>
    <property type="match status" value="1"/>
</dbReference>
<accession>A0A392N763</accession>
<dbReference type="PANTHER" id="PTHR33710">
    <property type="entry name" value="BNAC02G09200D PROTEIN"/>
    <property type="match status" value="1"/>
</dbReference>
<dbReference type="Proteomes" id="UP000265520">
    <property type="component" value="Unassembled WGS sequence"/>
</dbReference>
<name>A0A392N763_9FABA</name>
<proteinExistence type="predicted"/>
<evidence type="ECO:0008006" key="3">
    <source>
        <dbReference type="Google" id="ProtNLM"/>
    </source>
</evidence>
<organism evidence="1 2">
    <name type="scientific">Trifolium medium</name>
    <dbReference type="NCBI Taxonomy" id="97028"/>
    <lineage>
        <taxon>Eukaryota</taxon>
        <taxon>Viridiplantae</taxon>
        <taxon>Streptophyta</taxon>
        <taxon>Embryophyta</taxon>
        <taxon>Tracheophyta</taxon>
        <taxon>Spermatophyta</taxon>
        <taxon>Magnoliopsida</taxon>
        <taxon>eudicotyledons</taxon>
        <taxon>Gunneridae</taxon>
        <taxon>Pentapetalae</taxon>
        <taxon>rosids</taxon>
        <taxon>fabids</taxon>
        <taxon>Fabales</taxon>
        <taxon>Fabaceae</taxon>
        <taxon>Papilionoideae</taxon>
        <taxon>50 kb inversion clade</taxon>
        <taxon>NPAAA clade</taxon>
        <taxon>Hologalegina</taxon>
        <taxon>IRL clade</taxon>
        <taxon>Trifolieae</taxon>
        <taxon>Trifolium</taxon>
    </lineage>
</organism>
<dbReference type="AlphaFoldDB" id="A0A392N763"/>
<dbReference type="EMBL" id="LXQA010028757">
    <property type="protein sequence ID" value="MCH95019.1"/>
    <property type="molecule type" value="Genomic_DNA"/>
</dbReference>
<dbReference type="Gene3D" id="3.60.10.10">
    <property type="entry name" value="Endonuclease/exonuclease/phosphatase"/>
    <property type="match status" value="1"/>
</dbReference>
<sequence length="341" mass="40068">MREFGGFIEDANLMDLPLLGRRFTWYHANGRSMSRIDRFLVSPEWLEMWGDCLVWVCPRDISDHCPLILKNNNNVWGPKPFRFNNHWIENKHFMEVVEACWREQEVSGWMGYVLQAKLRCLKLRLKDWSMVEFGNVENKVKILIENIQELDLRGEITGLASHEMIARKELFVEFWKLQKYRETIIFQRSKSKWLRQGDAKSSFFHRCVIARSKRNVISALRVENLWFESPSQIQEAVVNYFSNHFKASNTIYPSLEGVPFPVLSVEENMFLTAPFSLEEIHKVVIESDGDKSPGPDGFNFAFVKSCWELLKSEIRILFDQFHGIGNLPKSFLFYFVALIPK</sequence>
<evidence type="ECO:0000313" key="2">
    <source>
        <dbReference type="Proteomes" id="UP000265520"/>
    </source>
</evidence>
<feature type="non-terminal residue" evidence="1">
    <location>
        <position position="341"/>
    </location>
</feature>
<reference evidence="1 2" key="1">
    <citation type="journal article" date="2018" name="Front. Plant Sci.">
        <title>Red Clover (Trifolium pratense) and Zigzag Clover (T. medium) - A Picture of Genomic Similarities and Differences.</title>
        <authorList>
            <person name="Dluhosova J."/>
            <person name="Istvanek J."/>
            <person name="Nedelnik J."/>
            <person name="Repkova J."/>
        </authorList>
    </citation>
    <scope>NUCLEOTIDE SEQUENCE [LARGE SCALE GENOMIC DNA]</scope>
    <source>
        <strain evidence="2">cv. 10/8</strain>
        <tissue evidence="1">Leaf</tissue>
    </source>
</reference>
<dbReference type="SUPFAM" id="SSF56219">
    <property type="entry name" value="DNase I-like"/>
    <property type="match status" value="1"/>
</dbReference>